<sequence>MNRTSDNEMEDELRPEYDFSQLEGGVRGKYVERYRAGTNLVLLDPDVAQVFPTKDAVNEALRLLMQVAQRQPANNPVAPDRAEMTGQVREDVNGG</sequence>
<dbReference type="Proteomes" id="UP000031532">
    <property type="component" value="Unassembled WGS sequence"/>
</dbReference>
<feature type="compositionally biased region" description="Basic and acidic residues" evidence="1">
    <location>
        <begin position="80"/>
        <end position="95"/>
    </location>
</feature>
<organism evidence="2 3">
    <name type="scientific">Scytonema millei VB511283</name>
    <dbReference type="NCBI Taxonomy" id="1245923"/>
    <lineage>
        <taxon>Bacteria</taxon>
        <taxon>Bacillati</taxon>
        <taxon>Cyanobacteriota</taxon>
        <taxon>Cyanophyceae</taxon>
        <taxon>Nostocales</taxon>
        <taxon>Scytonemataceae</taxon>
        <taxon>Scytonema</taxon>
    </lineage>
</organism>
<keyword evidence="3" id="KW-1185">Reference proteome</keyword>
<accession>A0A9X5E8F8</accession>
<dbReference type="EMBL" id="JTJC03000005">
    <property type="protein sequence ID" value="NHC36693.1"/>
    <property type="molecule type" value="Genomic_DNA"/>
</dbReference>
<comment type="caution">
    <text evidence="2">The sequence shown here is derived from an EMBL/GenBank/DDBJ whole genome shotgun (WGS) entry which is preliminary data.</text>
</comment>
<protein>
    <submittedName>
        <fullName evidence="2">Uncharacterized protein</fullName>
    </submittedName>
</protein>
<feature type="region of interest" description="Disordered" evidence="1">
    <location>
        <begin position="71"/>
        <end position="95"/>
    </location>
</feature>
<dbReference type="AlphaFoldDB" id="A0A9X5E8F8"/>
<dbReference type="OrthoDB" id="532567at2"/>
<reference evidence="2 3" key="1">
    <citation type="journal article" date="2015" name="Genome Announc.">
        <title>Draft Genome Sequence of the Terrestrial Cyanobacterium Scytonema millei VB511283, Isolated from Eastern India.</title>
        <authorList>
            <person name="Sen D."/>
            <person name="Chandrababunaidu M.M."/>
            <person name="Singh D."/>
            <person name="Sanghi N."/>
            <person name="Ghorai A."/>
            <person name="Mishra G.P."/>
            <person name="Madduluri M."/>
            <person name="Adhikary S.P."/>
            <person name="Tripathy S."/>
        </authorList>
    </citation>
    <scope>NUCLEOTIDE SEQUENCE [LARGE SCALE GENOMIC DNA]</scope>
    <source>
        <strain evidence="2 3">VB511283</strain>
    </source>
</reference>
<evidence type="ECO:0000313" key="2">
    <source>
        <dbReference type="EMBL" id="NHC36693.1"/>
    </source>
</evidence>
<name>A0A9X5E8F8_9CYAN</name>
<evidence type="ECO:0000313" key="3">
    <source>
        <dbReference type="Proteomes" id="UP000031532"/>
    </source>
</evidence>
<proteinExistence type="predicted"/>
<gene>
    <name evidence="2" type="ORF">QH73_0018945</name>
</gene>
<evidence type="ECO:0000256" key="1">
    <source>
        <dbReference type="SAM" id="MobiDB-lite"/>
    </source>
</evidence>